<feature type="compositionally biased region" description="Acidic residues" evidence="9">
    <location>
        <begin position="926"/>
        <end position="947"/>
    </location>
</feature>
<dbReference type="PANTHER" id="PTHR12673">
    <property type="entry name" value="FACIOGENITAL DYSPLASIA PROTEIN"/>
    <property type="match status" value="1"/>
</dbReference>
<organism evidence="13 14">
    <name type="scientific">Acaromyces ingoldii</name>
    <dbReference type="NCBI Taxonomy" id="215250"/>
    <lineage>
        <taxon>Eukaryota</taxon>
        <taxon>Fungi</taxon>
        <taxon>Dikarya</taxon>
        <taxon>Basidiomycota</taxon>
        <taxon>Ustilaginomycotina</taxon>
        <taxon>Exobasidiomycetes</taxon>
        <taxon>Exobasidiales</taxon>
        <taxon>Cryptobasidiaceae</taxon>
        <taxon>Acaromyces</taxon>
    </lineage>
</organism>
<dbReference type="SUPFAM" id="SSF57903">
    <property type="entry name" value="FYVE/PHD zinc finger"/>
    <property type="match status" value="1"/>
</dbReference>
<feature type="domain" description="FYVE-type" evidence="12">
    <location>
        <begin position="847"/>
        <end position="910"/>
    </location>
</feature>
<dbReference type="EMBL" id="KZ819641">
    <property type="protein sequence ID" value="PWN87198.1"/>
    <property type="molecule type" value="Genomic_DNA"/>
</dbReference>
<feature type="domain" description="DH" evidence="11">
    <location>
        <begin position="247"/>
        <end position="484"/>
    </location>
</feature>
<feature type="region of interest" description="Disordered" evidence="9">
    <location>
        <begin position="565"/>
        <end position="606"/>
    </location>
</feature>
<feature type="compositionally biased region" description="Low complexity" evidence="9">
    <location>
        <begin position="1006"/>
        <end position="1031"/>
    </location>
</feature>
<dbReference type="AlphaFoldDB" id="A0A316YEW3"/>
<name>A0A316YEW3_9BASI</name>
<evidence type="ECO:0000256" key="2">
    <source>
        <dbReference type="ARBA" id="ARBA00022490"/>
    </source>
</evidence>
<dbReference type="Pfam" id="PF01363">
    <property type="entry name" value="FYVE"/>
    <property type="match status" value="1"/>
</dbReference>
<keyword evidence="5 8" id="KW-0863">Zinc-finger</keyword>
<dbReference type="SUPFAM" id="SSF48065">
    <property type="entry name" value="DBL homology domain (DH-domain)"/>
    <property type="match status" value="1"/>
</dbReference>
<dbReference type="Gene3D" id="2.30.29.30">
    <property type="entry name" value="Pleckstrin-homology domain (PH domain)/Phosphotyrosine-binding domain (PTB)"/>
    <property type="match status" value="1"/>
</dbReference>
<dbReference type="InterPro" id="IPR035899">
    <property type="entry name" value="DBL_dom_sf"/>
</dbReference>
<sequence>MEESSKVTTTTTTAAAAMDASASSSGSSGPPSTAPSSSAGARSTWARSNSSNSNSNSNTTNTTTSSRPSSVASSSSSSSMGGGGAHLAASPGLLSPSLASALGIGPSSRRRGCSPHGRSSLQPRAHALAQGRTRGEQRMDAESSSSSSSSSSSRRPSLPTMPSMVNRVSMMSVASFESLPEGESVPSFATPASPSSSSSSFASSAAAAAGPDDPLAHRRGAKLKRSSTEPTPVVARSAEERAAKLEKRRRVAIELLDTERVFVQSLRLINENYYQPLLARSRASATAKASTPLLSRKALGEIFANFADILHLSQELLARLEERMGRGCRSDEEEREIDNAAETDKDDEPSQGKSARTRPPPPWDPERDRLGDVLVPVVPFLKMYSLYVKNFSSALQRIEAERRTNDAFARWLRDTERAAWASRDAFGFGLGFQAHLLTVVQRIPRYRMLVSDLVKATPADHADRADLAKALDVVEHVAAYIDDNIRQHEVVVAMLGIQRSLAGLPEPLVVPGRSLLRRATLLKACRKNVQPREFFLFSDCLVYASPAGQGSIDAAWHVLLSPTQPLPPTQSSQSKATAAAIQPPSPSTNHLERMARPRTTSSPSPFTEARRLSAVPFDGQQWNFRGKFALQDLTVVGVDDSASPDAWLRHSLEMRTPNKSFAVYAESREEKEQWLDAIRDARDEWLARRRTLQADEDSIEAKRERRRSLYNARHQQQQQQQHLHAVVASPSAYAAIPEASVAEWTRPASLPPQSPSMDFQEQQQQQALLRASSPPPQSPLHAPLLFFGGGGGGGSSSGSGSGGGSGVGVGDGVGRDGSGSGSRSVVGRGPGNLRILEDYQAPVWVPDSRADRCMNCSEAFGLWRRKHHCRLCGHVVCYACSAHTFLIASYEEGQEDRPARACDSCYHSVFPDAANDDEGQPALAAEGEEEDEEEEEGEEEEEHEDEGVLSSSSNIHKVDSDASFSSPATPIEASPLLGQPDHDAELPPSDSESSAMLKLSAETLRPVAPTANAANAANNTTTTADGAAVTGSPKRRSIASSRPPPAQLPRPKTAAAKAQLFAPEYYHAFPGARSSTTTAEGGALHRGLLSPQVQAATSGSGTFRLVTPRLTTPTDEASPRGTAASGPQPGKDGSYFAGVEPGSDQVVSSHQQLPLHRSSADNTSGSPNAAGAAQAHLRKKRPLLSAKARLSTVYNLSSPNLAALGGATPSSRTPGSSTPM</sequence>
<gene>
    <name evidence="13" type="ORF">FA10DRAFT_281949</name>
</gene>
<evidence type="ECO:0000256" key="5">
    <source>
        <dbReference type="ARBA" id="ARBA00022771"/>
    </source>
</evidence>
<dbReference type="InterPro" id="IPR051092">
    <property type="entry name" value="FYVE_RhoGEF_PH"/>
</dbReference>
<dbReference type="Pfam" id="PF00621">
    <property type="entry name" value="RhoGEF"/>
    <property type="match status" value="1"/>
</dbReference>
<keyword evidence="14" id="KW-1185">Reference proteome</keyword>
<dbReference type="GO" id="GO:0005737">
    <property type="term" value="C:cytoplasm"/>
    <property type="evidence" value="ECO:0007669"/>
    <property type="project" value="TreeGrafter"/>
</dbReference>
<comment type="subcellular location">
    <subcellularLocation>
        <location evidence="1">Cytoplasm</location>
        <location evidence="1">Cytoskeleton</location>
    </subcellularLocation>
</comment>
<feature type="compositionally biased region" description="Gly residues" evidence="9">
    <location>
        <begin position="787"/>
        <end position="820"/>
    </location>
</feature>
<dbReference type="GO" id="GO:0008270">
    <property type="term" value="F:zinc ion binding"/>
    <property type="evidence" value="ECO:0007669"/>
    <property type="project" value="UniProtKB-KW"/>
</dbReference>
<evidence type="ECO:0000256" key="7">
    <source>
        <dbReference type="ARBA" id="ARBA00023212"/>
    </source>
</evidence>
<evidence type="ECO:0000259" key="11">
    <source>
        <dbReference type="PROSITE" id="PS50010"/>
    </source>
</evidence>
<keyword evidence="7" id="KW-0206">Cytoskeleton</keyword>
<keyword evidence="6" id="KW-0862">Zinc</keyword>
<dbReference type="GeneID" id="37045646"/>
<dbReference type="SMART" id="SM00325">
    <property type="entry name" value="RhoGEF"/>
    <property type="match status" value="1"/>
</dbReference>
<dbReference type="GO" id="GO:0005085">
    <property type="term" value="F:guanyl-nucleotide exchange factor activity"/>
    <property type="evidence" value="ECO:0007669"/>
    <property type="project" value="UniProtKB-KW"/>
</dbReference>
<evidence type="ECO:0000259" key="10">
    <source>
        <dbReference type="PROSITE" id="PS50003"/>
    </source>
</evidence>
<evidence type="ECO:0000256" key="8">
    <source>
        <dbReference type="PROSITE-ProRule" id="PRU00091"/>
    </source>
</evidence>
<feature type="compositionally biased region" description="Low complexity" evidence="9">
    <location>
        <begin position="1"/>
        <end position="79"/>
    </location>
</feature>
<feature type="compositionally biased region" description="Polar residues" evidence="9">
    <location>
        <begin position="1091"/>
        <end position="1101"/>
    </location>
</feature>
<keyword evidence="3" id="KW-0344">Guanine-nucleotide releasing factor</keyword>
<dbReference type="Proteomes" id="UP000245768">
    <property type="component" value="Unassembled WGS sequence"/>
</dbReference>
<dbReference type="PROSITE" id="PS50003">
    <property type="entry name" value="PH_DOMAIN"/>
    <property type="match status" value="1"/>
</dbReference>
<dbReference type="SUPFAM" id="SSF50729">
    <property type="entry name" value="PH domain-like"/>
    <property type="match status" value="1"/>
</dbReference>
<accession>A0A316YEW3</accession>
<reference evidence="13" key="1">
    <citation type="journal article" date="2018" name="Mol. Biol. Evol.">
        <title>Broad Genomic Sampling Reveals a Smut Pathogenic Ancestry of the Fungal Clade Ustilaginomycotina.</title>
        <authorList>
            <person name="Kijpornyongpan T."/>
            <person name="Mondo S.J."/>
            <person name="Barry K."/>
            <person name="Sandor L."/>
            <person name="Lee J."/>
            <person name="Lipzen A."/>
            <person name="Pangilinan J."/>
            <person name="LaButti K."/>
            <person name="Hainaut M."/>
            <person name="Henrissat B."/>
            <person name="Grigoriev I.V."/>
            <person name="Spatafora J.W."/>
            <person name="Aime M.C."/>
        </authorList>
    </citation>
    <scope>NUCLEOTIDE SEQUENCE [LARGE SCALE GENOMIC DNA]</scope>
    <source>
        <strain evidence="13">MCA 4198</strain>
    </source>
</reference>
<feature type="region of interest" description="Disordered" evidence="9">
    <location>
        <begin position="325"/>
        <end position="368"/>
    </location>
</feature>
<dbReference type="InterPro" id="IPR011011">
    <property type="entry name" value="Znf_FYVE_PHD"/>
</dbReference>
<dbReference type="SMART" id="SM00064">
    <property type="entry name" value="FYVE"/>
    <property type="match status" value="1"/>
</dbReference>
<dbReference type="CDD" id="cd00160">
    <property type="entry name" value="RhoGEF"/>
    <property type="match status" value="1"/>
</dbReference>
<evidence type="ECO:0000313" key="14">
    <source>
        <dbReference type="Proteomes" id="UP000245768"/>
    </source>
</evidence>
<evidence type="ECO:0008006" key="15">
    <source>
        <dbReference type="Google" id="ProtNLM"/>
    </source>
</evidence>
<feature type="region of interest" description="Disordered" evidence="9">
    <location>
        <begin position="1196"/>
        <end position="1220"/>
    </location>
</feature>
<evidence type="ECO:0000256" key="6">
    <source>
        <dbReference type="ARBA" id="ARBA00022833"/>
    </source>
</evidence>
<feature type="region of interest" description="Disordered" evidence="9">
    <location>
        <begin position="181"/>
        <end position="236"/>
    </location>
</feature>
<dbReference type="GO" id="GO:0005856">
    <property type="term" value="C:cytoskeleton"/>
    <property type="evidence" value="ECO:0007669"/>
    <property type="project" value="UniProtKB-SubCell"/>
</dbReference>
<feature type="region of interest" description="Disordered" evidence="9">
    <location>
        <begin position="913"/>
        <end position="1056"/>
    </location>
</feature>
<dbReference type="Gene3D" id="3.30.40.10">
    <property type="entry name" value="Zinc/RING finger domain, C3HC4 (zinc finger)"/>
    <property type="match status" value="1"/>
</dbReference>
<dbReference type="SMART" id="SM00233">
    <property type="entry name" value="PH"/>
    <property type="match status" value="1"/>
</dbReference>
<evidence type="ECO:0000256" key="4">
    <source>
        <dbReference type="ARBA" id="ARBA00022723"/>
    </source>
</evidence>
<evidence type="ECO:0000256" key="1">
    <source>
        <dbReference type="ARBA" id="ARBA00004245"/>
    </source>
</evidence>
<feature type="compositionally biased region" description="Low complexity" evidence="9">
    <location>
        <begin position="565"/>
        <end position="580"/>
    </location>
</feature>
<dbReference type="Gene3D" id="1.20.900.10">
    <property type="entry name" value="Dbl homology (DH) domain"/>
    <property type="match status" value="1"/>
</dbReference>
<dbReference type="InterPro" id="IPR017455">
    <property type="entry name" value="Znf_FYVE-rel"/>
</dbReference>
<feature type="compositionally biased region" description="Low complexity" evidence="9">
    <location>
        <begin position="143"/>
        <end position="153"/>
    </location>
</feature>
<evidence type="ECO:0000256" key="9">
    <source>
        <dbReference type="SAM" id="MobiDB-lite"/>
    </source>
</evidence>
<dbReference type="PROSITE" id="PS50178">
    <property type="entry name" value="ZF_FYVE"/>
    <property type="match status" value="1"/>
</dbReference>
<feature type="region of interest" description="Disordered" evidence="9">
    <location>
        <begin position="746"/>
        <end position="830"/>
    </location>
</feature>
<dbReference type="PROSITE" id="PS50010">
    <property type="entry name" value="DH_2"/>
    <property type="match status" value="1"/>
</dbReference>
<feature type="domain" description="PH" evidence="10">
    <location>
        <begin position="514"/>
        <end position="683"/>
    </location>
</feature>
<dbReference type="RefSeq" id="XP_025374396.1">
    <property type="nucleotide sequence ID" value="XM_025523730.1"/>
</dbReference>
<dbReference type="OrthoDB" id="660555at2759"/>
<feature type="compositionally biased region" description="Low complexity" evidence="9">
    <location>
        <begin position="186"/>
        <end position="209"/>
    </location>
</feature>
<dbReference type="InterPro" id="IPR011993">
    <property type="entry name" value="PH-like_dom_sf"/>
</dbReference>
<dbReference type="InterPro" id="IPR000306">
    <property type="entry name" value="Znf_FYVE"/>
</dbReference>
<keyword evidence="4" id="KW-0479">Metal-binding</keyword>
<evidence type="ECO:0000259" key="12">
    <source>
        <dbReference type="PROSITE" id="PS50178"/>
    </source>
</evidence>
<keyword evidence="2" id="KW-0963">Cytoplasm</keyword>
<evidence type="ECO:0000313" key="13">
    <source>
        <dbReference type="EMBL" id="PWN87198.1"/>
    </source>
</evidence>
<dbReference type="InterPro" id="IPR013083">
    <property type="entry name" value="Znf_RING/FYVE/PHD"/>
</dbReference>
<dbReference type="PANTHER" id="PTHR12673:SF270">
    <property type="entry name" value="FYVE-TYPE DOMAIN-CONTAINING PROTEIN"/>
    <property type="match status" value="1"/>
</dbReference>
<protein>
    <recommendedName>
        <fullName evidence="15">Dbl homology domain-containing protein</fullName>
    </recommendedName>
</protein>
<feature type="compositionally biased region" description="Low complexity" evidence="9">
    <location>
        <begin position="1205"/>
        <end position="1220"/>
    </location>
</feature>
<feature type="compositionally biased region" description="Acidic residues" evidence="9">
    <location>
        <begin position="333"/>
        <end position="349"/>
    </location>
</feature>
<feature type="region of interest" description="Disordered" evidence="9">
    <location>
        <begin position="1"/>
        <end position="162"/>
    </location>
</feature>
<feature type="region of interest" description="Disordered" evidence="9">
    <location>
        <begin position="1090"/>
        <end position="1183"/>
    </location>
</feature>
<dbReference type="InterPro" id="IPR000219">
    <property type="entry name" value="DH_dom"/>
</dbReference>
<feature type="compositionally biased region" description="Low complexity" evidence="9">
    <location>
        <begin position="86"/>
        <end position="103"/>
    </location>
</feature>
<proteinExistence type="predicted"/>
<dbReference type="STRING" id="215250.A0A316YEW3"/>
<dbReference type="InterPro" id="IPR001849">
    <property type="entry name" value="PH_domain"/>
</dbReference>
<evidence type="ECO:0000256" key="3">
    <source>
        <dbReference type="ARBA" id="ARBA00022658"/>
    </source>
</evidence>
<dbReference type="InParanoid" id="A0A316YEW3"/>